<dbReference type="PROSITE" id="PS50035">
    <property type="entry name" value="PLD"/>
    <property type="match status" value="2"/>
</dbReference>
<dbReference type="InterPro" id="IPR015679">
    <property type="entry name" value="PLipase_D_fam"/>
</dbReference>
<feature type="signal peptide" evidence="7">
    <location>
        <begin position="1"/>
        <end position="16"/>
    </location>
</feature>
<dbReference type="EMBL" id="CAUJNA010003267">
    <property type="protein sequence ID" value="CAJ1397479.1"/>
    <property type="molecule type" value="Genomic_DNA"/>
</dbReference>
<evidence type="ECO:0000259" key="8">
    <source>
        <dbReference type="PROSITE" id="PS50035"/>
    </source>
</evidence>
<sequence length="776" mass="86322">MIRFFALGLCTCLALRQDIPFPAAWDWLKEAGDQELLAEWIPPERHSFEWLPCSAEPIHCGQDYFKEVYEHFQTANEIIVQGWWYVIDAPLFAPVYGETPTISLKELIRSAAMRGAHIYCLFWKTALSEQLGYPVEQTAAELTALHPNVHTLVDTTRHLTPTLLWSAHIKVTVFDRKLAYAGGVDFAGSRLDGERHILPDQARTPNPEHARGQHANFKPWQDVMVRVKGEPAEDLATVAIERWWTFCDQLITSTTPPCSAKHKPQLVSLGVLNARLVTKAQGGKAVELRIDAGYDVKVVTLRGVNHTISQDLGNRRDLSVRSFVNLKGQADRGLFFSPRRAARTDARPSCAVFGAESAGPISFSDCQCKANSYLAGTAPACKTERMSVKFYFKDVAGTDCFCQDYTTTVWLNDLRAGKDVRVAGNVVHLRLAKPAVGALEEQRQQCRVLLTGDNTWFGGRQVMVDIYQEHKKLIAGATSSVYIENQYFGSKLSPRVTESLHSCSKLLSSAQNDLATDLYQKITTKAKKGEPFSVVIVIPLATEECETHYPNLQNAQCLEEALKQFWVLNNIRVPLKNYFGMHHLANVVPYPREAAASAFYGIFVHSKLLVVDYDKPGAESIVGSANLNDRSLLANRDAEVSVGVKGQAFAQDLMSKLLRQHADIAPPASEQLATEMARVAASNVAKLSSLGLDWSQGTFSGKPFLNQNVDESRPVPATLDMAESFKVGSGVHWFRINQTAVALDGHVLPFSQRVWGDADVYRSWKHLHPYAAWLQQ</sequence>
<dbReference type="Gene3D" id="3.30.870.10">
    <property type="entry name" value="Endonuclease Chain A"/>
    <property type="match status" value="2"/>
</dbReference>
<keyword evidence="5" id="KW-0442">Lipid degradation</keyword>
<evidence type="ECO:0000256" key="2">
    <source>
        <dbReference type="ARBA" id="ARBA00012027"/>
    </source>
</evidence>
<reference evidence="9" key="1">
    <citation type="submission" date="2023-08" db="EMBL/GenBank/DDBJ databases">
        <authorList>
            <person name="Chen Y."/>
            <person name="Shah S."/>
            <person name="Dougan E. K."/>
            <person name="Thang M."/>
            <person name="Chan C."/>
        </authorList>
    </citation>
    <scope>NUCLEOTIDE SEQUENCE</scope>
</reference>
<feature type="chain" id="PRO_5041406934" description="phospholipase D" evidence="7">
    <location>
        <begin position="17"/>
        <end position="776"/>
    </location>
</feature>
<accession>A0AA36J2U2</accession>
<dbReference type="InterPro" id="IPR001736">
    <property type="entry name" value="PLipase_D/transphosphatidylase"/>
</dbReference>
<dbReference type="PANTHER" id="PTHR18896">
    <property type="entry name" value="PHOSPHOLIPASE D"/>
    <property type="match status" value="1"/>
</dbReference>
<feature type="domain" description="PLD phosphodiesterase" evidence="8">
    <location>
        <begin position="163"/>
        <end position="190"/>
    </location>
</feature>
<dbReference type="SMART" id="SM00155">
    <property type="entry name" value="PLDc"/>
    <property type="match status" value="2"/>
</dbReference>
<comment type="caution">
    <text evidence="9">The sequence shown here is derived from an EMBL/GenBank/DDBJ whole genome shotgun (WGS) entry which is preliminary data.</text>
</comment>
<feature type="domain" description="PLD phosphodiesterase" evidence="8">
    <location>
        <begin position="600"/>
        <end position="631"/>
    </location>
</feature>
<dbReference type="PANTHER" id="PTHR18896:SF76">
    <property type="entry name" value="PHOSPHOLIPASE"/>
    <property type="match status" value="1"/>
</dbReference>
<evidence type="ECO:0000313" key="10">
    <source>
        <dbReference type="Proteomes" id="UP001178507"/>
    </source>
</evidence>
<evidence type="ECO:0000256" key="1">
    <source>
        <dbReference type="ARBA" id="ARBA00000798"/>
    </source>
</evidence>
<dbReference type="SUPFAM" id="SSF56024">
    <property type="entry name" value="Phospholipase D/nuclease"/>
    <property type="match status" value="2"/>
</dbReference>
<organism evidence="9 10">
    <name type="scientific">Effrenium voratum</name>
    <dbReference type="NCBI Taxonomy" id="2562239"/>
    <lineage>
        <taxon>Eukaryota</taxon>
        <taxon>Sar</taxon>
        <taxon>Alveolata</taxon>
        <taxon>Dinophyceae</taxon>
        <taxon>Suessiales</taxon>
        <taxon>Symbiodiniaceae</taxon>
        <taxon>Effrenium</taxon>
    </lineage>
</organism>
<dbReference type="EC" id="3.1.4.4" evidence="2"/>
<keyword evidence="3" id="KW-0677">Repeat</keyword>
<evidence type="ECO:0000256" key="3">
    <source>
        <dbReference type="ARBA" id="ARBA00022737"/>
    </source>
</evidence>
<keyword evidence="7" id="KW-0732">Signal</keyword>
<keyword evidence="6" id="KW-0443">Lipid metabolism</keyword>
<evidence type="ECO:0000256" key="7">
    <source>
        <dbReference type="SAM" id="SignalP"/>
    </source>
</evidence>
<evidence type="ECO:0000256" key="6">
    <source>
        <dbReference type="ARBA" id="ARBA00023098"/>
    </source>
</evidence>
<comment type="catalytic activity">
    <reaction evidence="1">
        <text>a 1,2-diacyl-sn-glycero-3-phosphocholine + H2O = a 1,2-diacyl-sn-glycero-3-phosphate + choline + H(+)</text>
        <dbReference type="Rhea" id="RHEA:14445"/>
        <dbReference type="ChEBI" id="CHEBI:15354"/>
        <dbReference type="ChEBI" id="CHEBI:15377"/>
        <dbReference type="ChEBI" id="CHEBI:15378"/>
        <dbReference type="ChEBI" id="CHEBI:57643"/>
        <dbReference type="ChEBI" id="CHEBI:58608"/>
        <dbReference type="EC" id="3.1.4.4"/>
    </reaction>
</comment>
<proteinExistence type="predicted"/>
<dbReference type="Proteomes" id="UP001178507">
    <property type="component" value="Unassembled WGS sequence"/>
</dbReference>
<name>A0AA36J2U2_9DINO</name>
<keyword evidence="4" id="KW-0378">Hydrolase</keyword>
<gene>
    <name evidence="9" type="ORF">EVOR1521_LOCUS21487</name>
</gene>
<dbReference type="GO" id="GO:0009395">
    <property type="term" value="P:phospholipid catabolic process"/>
    <property type="evidence" value="ECO:0007669"/>
    <property type="project" value="TreeGrafter"/>
</dbReference>
<dbReference type="GO" id="GO:0004630">
    <property type="term" value="F:phospholipase D activity"/>
    <property type="evidence" value="ECO:0007669"/>
    <property type="project" value="UniProtKB-EC"/>
</dbReference>
<keyword evidence="10" id="KW-1185">Reference proteome</keyword>
<evidence type="ECO:0000256" key="5">
    <source>
        <dbReference type="ARBA" id="ARBA00022963"/>
    </source>
</evidence>
<dbReference type="AlphaFoldDB" id="A0AA36J2U2"/>
<protein>
    <recommendedName>
        <fullName evidence="2">phospholipase D</fullName>
        <ecNumber evidence="2">3.1.4.4</ecNumber>
    </recommendedName>
</protein>
<evidence type="ECO:0000256" key="4">
    <source>
        <dbReference type="ARBA" id="ARBA00022801"/>
    </source>
</evidence>
<evidence type="ECO:0000313" key="9">
    <source>
        <dbReference type="EMBL" id="CAJ1397479.1"/>
    </source>
</evidence>